<dbReference type="InParanoid" id="Q2LUN2"/>
<dbReference type="AlphaFoldDB" id="Q2LUN2"/>
<evidence type="ECO:0000313" key="2">
    <source>
        <dbReference type="Proteomes" id="UP000001933"/>
    </source>
</evidence>
<dbReference type="STRING" id="56780.SYN_03638"/>
<sequence length="54" mass="6530">MMKALIHYKMTPHHMINRKILQRKIENRKQRRVSGKECGNSFNLWIRGRIQPQG</sequence>
<dbReference type="Proteomes" id="UP000001933">
    <property type="component" value="Chromosome"/>
</dbReference>
<name>Q2LUN2_SYNAS</name>
<dbReference type="EMBL" id="CP000252">
    <property type="protein sequence ID" value="ABC77795.1"/>
    <property type="molecule type" value="Genomic_DNA"/>
</dbReference>
<proteinExistence type="predicted"/>
<evidence type="ECO:0000313" key="1">
    <source>
        <dbReference type="EMBL" id="ABC77795.1"/>
    </source>
</evidence>
<keyword evidence="2" id="KW-1185">Reference proteome</keyword>
<gene>
    <name evidence="1" type="ORF">SYN_03638</name>
</gene>
<dbReference type="KEGG" id="sat:SYN_03638"/>
<organism evidence="1 2">
    <name type="scientific">Syntrophus aciditrophicus (strain SB)</name>
    <dbReference type="NCBI Taxonomy" id="56780"/>
    <lineage>
        <taxon>Bacteria</taxon>
        <taxon>Pseudomonadati</taxon>
        <taxon>Thermodesulfobacteriota</taxon>
        <taxon>Syntrophia</taxon>
        <taxon>Syntrophales</taxon>
        <taxon>Syntrophaceae</taxon>
        <taxon>Syntrophus</taxon>
    </lineage>
</organism>
<accession>Q2LUN2</accession>
<reference evidence="1 2" key="1">
    <citation type="journal article" date="2007" name="Proc. Natl. Acad. Sci. U.S.A.">
        <title>The genome of Syntrophus aciditrophicus: life at the thermodynamic limit of microbial growth.</title>
        <authorList>
            <person name="McInerney M.J."/>
            <person name="Rohlin L."/>
            <person name="Mouttaki H."/>
            <person name="Kim U."/>
            <person name="Krupp R.S."/>
            <person name="Rios-Hernandez L."/>
            <person name="Sieber J."/>
            <person name="Struchtemeyer C.G."/>
            <person name="Bhattacharyya A."/>
            <person name="Campbell J.W."/>
            <person name="Gunsalus R.P."/>
        </authorList>
    </citation>
    <scope>NUCLEOTIDE SEQUENCE [LARGE SCALE GENOMIC DNA]</scope>
    <source>
        <strain evidence="1 2">SB</strain>
    </source>
</reference>
<dbReference type="HOGENOM" id="CLU_3048743_0_0_7"/>
<protein>
    <submittedName>
        <fullName evidence="1">Hypothetical cytosolic protein</fullName>
    </submittedName>
</protein>